<comment type="caution">
    <text evidence="1">The sequence shown here is derived from an EMBL/GenBank/DDBJ whole genome shotgun (WGS) entry which is preliminary data.</text>
</comment>
<proteinExistence type="predicted"/>
<protein>
    <submittedName>
        <fullName evidence="1">Uncharacterized protein</fullName>
    </submittedName>
</protein>
<keyword evidence="2" id="KW-1185">Reference proteome</keyword>
<reference evidence="1 2" key="1">
    <citation type="journal article" date="2015" name="Genome Biol. Evol.">
        <title>Comparative Genomics of a Bacterivorous Green Alga Reveals Evolutionary Causalities and Consequences of Phago-Mixotrophic Mode of Nutrition.</title>
        <authorList>
            <person name="Burns J.A."/>
            <person name="Paasch A."/>
            <person name="Narechania A."/>
            <person name="Kim E."/>
        </authorList>
    </citation>
    <scope>NUCLEOTIDE SEQUENCE [LARGE SCALE GENOMIC DNA]</scope>
    <source>
        <strain evidence="1 2">PLY_AMNH</strain>
    </source>
</reference>
<organism evidence="1 2">
    <name type="scientific">Cymbomonas tetramitiformis</name>
    <dbReference type="NCBI Taxonomy" id="36881"/>
    <lineage>
        <taxon>Eukaryota</taxon>
        <taxon>Viridiplantae</taxon>
        <taxon>Chlorophyta</taxon>
        <taxon>Pyramimonadophyceae</taxon>
        <taxon>Pyramimonadales</taxon>
        <taxon>Pyramimonadaceae</taxon>
        <taxon>Cymbomonas</taxon>
    </lineage>
</organism>
<dbReference type="EMBL" id="LGRX02023610">
    <property type="protein sequence ID" value="KAK3254418.1"/>
    <property type="molecule type" value="Genomic_DNA"/>
</dbReference>
<evidence type="ECO:0000313" key="1">
    <source>
        <dbReference type="EMBL" id="KAK3254418.1"/>
    </source>
</evidence>
<accession>A0AAE0CHC9</accession>
<name>A0AAE0CHC9_9CHLO</name>
<gene>
    <name evidence="1" type="ORF">CYMTET_36365</name>
</gene>
<sequence>METRFSAKRKLLKEFDLDDSSIRLVDAVRDSPTVIVALKAEINTAGLDSDVFNLDEPTLVIHRAVNELVYDTLAYIVEPDSVAYGYLLGTDAVSDRDGRRALMDLIKGAADWTPTAATRKHQLWESLDPDFYAAIRGGTAGTAASAAVSPGDDIISRLFAKIERLENFIKSQRQGGAPAMIPKRTRKGLAGFRVGAHPDPQVGFDTRQKKVIPKCPRYPTAGDGHTYHTIVGRLPAWWAEACGGHYGCLLPTGSRLYTGGAAHSCTVPSVPLCWLLPDGPYGRT</sequence>
<dbReference type="AlphaFoldDB" id="A0AAE0CHC9"/>
<dbReference type="Proteomes" id="UP001190700">
    <property type="component" value="Unassembled WGS sequence"/>
</dbReference>
<evidence type="ECO:0000313" key="2">
    <source>
        <dbReference type="Proteomes" id="UP001190700"/>
    </source>
</evidence>